<evidence type="ECO:0000313" key="6">
    <source>
        <dbReference type="Proteomes" id="UP000856143"/>
    </source>
</evidence>
<dbReference type="EMBL" id="DACSEO010000102">
    <property type="protein sequence ID" value="HAT1684508.1"/>
    <property type="molecule type" value="Genomic_DNA"/>
</dbReference>
<keyword evidence="3" id="KW-0238">DNA-binding</keyword>
<evidence type="ECO:0000256" key="3">
    <source>
        <dbReference type="ARBA" id="ARBA00023125"/>
    </source>
</evidence>
<name>A0AAN5LD28_KLEOX</name>
<evidence type="ECO:0000256" key="4">
    <source>
        <dbReference type="ARBA" id="ARBA00023163"/>
    </source>
</evidence>
<dbReference type="InterPro" id="IPR010534">
    <property type="entry name" value="Phage_933W_GpQ"/>
</dbReference>
<accession>A0AAN5LD28</accession>
<comment type="similarity">
    <text evidence="1">Belongs to the phage antitermination Q type 1 family.</text>
</comment>
<dbReference type="GO" id="GO:0003677">
    <property type="term" value="F:DNA binding"/>
    <property type="evidence" value="ECO:0007669"/>
    <property type="project" value="UniProtKB-KW"/>
</dbReference>
<keyword evidence="2" id="KW-0805">Transcription regulation</keyword>
<organism evidence="5 6">
    <name type="scientific">Klebsiella oxytoca</name>
    <dbReference type="NCBI Taxonomy" id="571"/>
    <lineage>
        <taxon>Bacteria</taxon>
        <taxon>Pseudomonadati</taxon>
        <taxon>Pseudomonadota</taxon>
        <taxon>Gammaproteobacteria</taxon>
        <taxon>Enterobacterales</taxon>
        <taxon>Enterobacteriaceae</taxon>
        <taxon>Klebsiella/Raoultella group</taxon>
        <taxon>Klebsiella</taxon>
    </lineage>
</organism>
<dbReference type="GO" id="GO:0060567">
    <property type="term" value="P:negative regulation of termination of DNA-templated transcription"/>
    <property type="evidence" value="ECO:0007669"/>
    <property type="project" value="InterPro"/>
</dbReference>
<sequence>MRRDMQLVLERWGRWAAKEEYCSMVDWPSMSVTPYSRSCARNYAPGCSDEDAIAIDTCIAHMSMVRPCDDLLILGQRFIGGLPTRAIAEAMGIPRFNVTRSLRASEEFLEGCLVAMAVRLDMDPEVALPEKVVDVQKHVLWL</sequence>
<reference evidence="5" key="1">
    <citation type="journal article" date="2018" name="Genome Biol.">
        <title>SKESA: strategic k-mer extension for scrupulous assemblies.</title>
        <authorList>
            <person name="Souvorov A."/>
            <person name="Agarwala R."/>
            <person name="Lipman D.J."/>
        </authorList>
    </citation>
    <scope>NUCLEOTIDE SEQUENCE</scope>
    <source>
        <strain evidence="5">R404</strain>
    </source>
</reference>
<keyword evidence="4" id="KW-0804">Transcription</keyword>
<reference evidence="5" key="2">
    <citation type="submission" date="2020-11" db="EMBL/GenBank/DDBJ databases">
        <authorList>
            <consortium name="NCBI Pathogen Detection Project"/>
        </authorList>
    </citation>
    <scope>NUCLEOTIDE SEQUENCE</scope>
    <source>
        <strain evidence="5">R404</strain>
    </source>
</reference>
<evidence type="ECO:0000313" key="5">
    <source>
        <dbReference type="EMBL" id="HAT1684508.1"/>
    </source>
</evidence>
<evidence type="ECO:0000256" key="1">
    <source>
        <dbReference type="ARBA" id="ARBA00010234"/>
    </source>
</evidence>
<dbReference type="Proteomes" id="UP000856143">
    <property type="component" value="Unassembled WGS sequence"/>
</dbReference>
<dbReference type="AlphaFoldDB" id="A0AAN5LD28"/>
<evidence type="ECO:0000256" key="2">
    <source>
        <dbReference type="ARBA" id="ARBA00023015"/>
    </source>
</evidence>
<comment type="caution">
    <text evidence="5">The sequence shown here is derived from an EMBL/GenBank/DDBJ whole genome shotgun (WGS) entry which is preliminary data.</text>
</comment>
<proteinExistence type="inferred from homology"/>
<protein>
    <submittedName>
        <fullName evidence="5">Antitermination protein Q</fullName>
    </submittedName>
</protein>
<gene>
    <name evidence="5" type="ORF">I8Y21_005301</name>
</gene>
<dbReference type="Pfam" id="PF06530">
    <property type="entry name" value="Phage_antitermQ"/>
    <property type="match status" value="1"/>
</dbReference>